<dbReference type="RefSeq" id="XP_040622206.1">
    <property type="nucleotide sequence ID" value="XM_040764294.1"/>
</dbReference>
<comment type="caution">
    <text evidence="2">The sequence shown here is derived from an EMBL/GenBank/DDBJ whole genome shotgun (WGS) entry which is preliminary data.</text>
</comment>
<accession>A0A0C2IYP5</accession>
<evidence type="ECO:0000256" key="1">
    <source>
        <dbReference type="SAM" id="MobiDB-lite"/>
    </source>
</evidence>
<dbReference type="OrthoDB" id="5419928at2759"/>
<dbReference type="GeneID" id="63679215"/>
<protein>
    <submittedName>
        <fullName evidence="2">Uncharacterized protein</fullName>
    </submittedName>
</protein>
<feature type="region of interest" description="Disordered" evidence="1">
    <location>
        <begin position="91"/>
        <end position="113"/>
    </location>
</feature>
<evidence type="ECO:0000313" key="3">
    <source>
        <dbReference type="Proteomes" id="UP000031575"/>
    </source>
</evidence>
<name>A0A0C2IYP5_9PEZI</name>
<dbReference type="EMBL" id="AWTV01000004">
    <property type="protein sequence ID" value="KIH94196.1"/>
    <property type="molecule type" value="Genomic_DNA"/>
</dbReference>
<dbReference type="HOGENOM" id="CLU_837208_0_0_1"/>
<proteinExistence type="predicted"/>
<reference evidence="2 3" key="1">
    <citation type="journal article" date="2014" name="BMC Genomics">
        <title>Comparative genomics of the major fungal agents of human and animal Sporotrichosis: Sporothrix schenckii and Sporothrix brasiliensis.</title>
        <authorList>
            <person name="Teixeira M.M."/>
            <person name="de Almeida L.G."/>
            <person name="Kubitschek-Barreira P."/>
            <person name="Alves F.L."/>
            <person name="Kioshima E.S."/>
            <person name="Abadio A.K."/>
            <person name="Fernandes L."/>
            <person name="Derengowski L.S."/>
            <person name="Ferreira K.S."/>
            <person name="Souza R.C."/>
            <person name="Ruiz J.C."/>
            <person name="de Andrade N.C."/>
            <person name="Paes H.C."/>
            <person name="Nicola A.M."/>
            <person name="Albuquerque P."/>
            <person name="Gerber A.L."/>
            <person name="Martins V.P."/>
            <person name="Peconick L.D."/>
            <person name="Neto A.V."/>
            <person name="Chaucanez C.B."/>
            <person name="Silva P.A."/>
            <person name="Cunha O.L."/>
            <person name="de Oliveira F.F."/>
            <person name="dos Santos T.C."/>
            <person name="Barros A.L."/>
            <person name="Soares M.A."/>
            <person name="de Oliveira L.M."/>
            <person name="Marini M.M."/>
            <person name="Villalobos-Duno H."/>
            <person name="Cunha M.M."/>
            <person name="de Hoog S."/>
            <person name="da Silveira J.F."/>
            <person name="Henrissat B."/>
            <person name="Nino-Vega G.A."/>
            <person name="Cisalpino P.S."/>
            <person name="Mora-Montes H.M."/>
            <person name="Almeida S.R."/>
            <person name="Stajich J.E."/>
            <person name="Lopes-Bezerra L.M."/>
            <person name="Vasconcelos A.T."/>
            <person name="Felipe M.S."/>
        </authorList>
    </citation>
    <scope>NUCLEOTIDE SEQUENCE [LARGE SCALE GENOMIC DNA]</scope>
    <source>
        <strain evidence="2 3">5110</strain>
    </source>
</reference>
<gene>
    <name evidence="2" type="ORF">SPBR_06032</name>
</gene>
<keyword evidence="3" id="KW-1185">Reference proteome</keyword>
<organism evidence="2 3">
    <name type="scientific">Sporothrix brasiliensis 5110</name>
    <dbReference type="NCBI Taxonomy" id="1398154"/>
    <lineage>
        <taxon>Eukaryota</taxon>
        <taxon>Fungi</taxon>
        <taxon>Dikarya</taxon>
        <taxon>Ascomycota</taxon>
        <taxon>Pezizomycotina</taxon>
        <taxon>Sordariomycetes</taxon>
        <taxon>Sordariomycetidae</taxon>
        <taxon>Ophiostomatales</taxon>
        <taxon>Ophiostomataceae</taxon>
        <taxon>Sporothrix</taxon>
    </lineage>
</organism>
<evidence type="ECO:0000313" key="2">
    <source>
        <dbReference type="EMBL" id="KIH94196.1"/>
    </source>
</evidence>
<dbReference type="AlphaFoldDB" id="A0A0C2IYP5"/>
<dbReference type="Proteomes" id="UP000031575">
    <property type="component" value="Unassembled WGS sequence"/>
</dbReference>
<sequence>MSFDESRGPVFAAAYLLDVKMSELVEYIKSSGSGNGVFNISNITGMEKLSEMQSDELLRRLRDAGDAATATPQPVNVSALFSRLNNLDVTSDGFVERGPPRPPPESIRGSPTPPVMTGEMDFEIGSYHVLHKLGGRAVCSIEALLQILDDSGSTASITAILPWFTDSDSVNRIGQVETVFSRQLERWWDFQKWQCSQRGDPNGDGGFPLFLEARREMYERMDAHREVAHPMFEANTRRLWQLKPDLRQCGEDQTFSTYTAALKRRLASHNFNRSLQLRKDPGQQMESMTWLEYLNFEQWWLEKSTRALEAKEPRYSKAWKNLPWPFRIYRRE</sequence>
<dbReference type="VEuPathDB" id="FungiDB:SPBR_06032"/>